<protein>
    <recommendedName>
        <fullName evidence="3">KIF-binding protein</fullName>
    </recommendedName>
</protein>
<dbReference type="Proteomes" id="UP000801492">
    <property type="component" value="Unassembled WGS sequence"/>
</dbReference>
<dbReference type="Pfam" id="PF12309">
    <property type="entry name" value="KBP_C"/>
    <property type="match status" value="1"/>
</dbReference>
<name>A0A8K0CD23_IGNLU</name>
<dbReference type="GO" id="GO:0005856">
    <property type="term" value="C:cytoskeleton"/>
    <property type="evidence" value="ECO:0007669"/>
    <property type="project" value="UniProtKB-SubCell"/>
</dbReference>
<keyword evidence="4" id="KW-0963">Cytoplasm</keyword>
<reference evidence="6" key="1">
    <citation type="submission" date="2019-08" db="EMBL/GenBank/DDBJ databases">
        <title>The genome of the North American firefly Photinus pyralis.</title>
        <authorList>
            <consortium name="Photinus pyralis genome working group"/>
            <person name="Fallon T.R."/>
            <person name="Sander Lower S.E."/>
            <person name="Weng J.-K."/>
        </authorList>
    </citation>
    <scope>NUCLEOTIDE SEQUENCE</scope>
    <source>
        <strain evidence="6">TRF0915ILg1</strain>
        <tissue evidence="6">Whole body</tissue>
    </source>
</reference>
<dbReference type="PANTHER" id="PTHR46321">
    <property type="entry name" value="KIF1-BINDING PROTEIN"/>
    <property type="match status" value="1"/>
</dbReference>
<dbReference type="PANTHER" id="PTHR46321:SF1">
    <property type="entry name" value="KIF-BINDING PROTEIN"/>
    <property type="match status" value="1"/>
</dbReference>
<accession>A0A8K0CD23</accession>
<evidence type="ECO:0000313" key="6">
    <source>
        <dbReference type="EMBL" id="KAF2885054.1"/>
    </source>
</evidence>
<evidence type="ECO:0000313" key="7">
    <source>
        <dbReference type="Proteomes" id="UP000801492"/>
    </source>
</evidence>
<evidence type="ECO:0000256" key="2">
    <source>
        <dbReference type="ARBA" id="ARBA00010305"/>
    </source>
</evidence>
<dbReference type="AlphaFoldDB" id="A0A8K0CD23"/>
<gene>
    <name evidence="6" type="ORF">ILUMI_21109</name>
</gene>
<comment type="subcellular location">
    <subcellularLocation>
        <location evidence="1">Cytoplasm</location>
        <location evidence="1">Cytoskeleton</location>
    </subcellularLocation>
</comment>
<evidence type="ECO:0000256" key="3">
    <source>
        <dbReference type="ARBA" id="ARBA00016840"/>
    </source>
</evidence>
<dbReference type="OrthoDB" id="409897at2759"/>
<evidence type="ECO:0000256" key="5">
    <source>
        <dbReference type="ARBA" id="ARBA00023212"/>
    </source>
</evidence>
<evidence type="ECO:0000256" key="1">
    <source>
        <dbReference type="ARBA" id="ARBA00004245"/>
    </source>
</evidence>
<dbReference type="EMBL" id="VTPC01090040">
    <property type="protein sequence ID" value="KAF2885054.1"/>
    <property type="molecule type" value="Genomic_DNA"/>
</dbReference>
<dbReference type="GO" id="GO:0021952">
    <property type="term" value="P:central nervous system projection neuron axonogenesis"/>
    <property type="evidence" value="ECO:0007669"/>
    <property type="project" value="TreeGrafter"/>
</dbReference>
<keyword evidence="7" id="KW-1185">Reference proteome</keyword>
<comment type="similarity">
    <text evidence="2">Belongs to the KIF-binding protein family.</text>
</comment>
<evidence type="ECO:0000256" key="4">
    <source>
        <dbReference type="ARBA" id="ARBA00022490"/>
    </source>
</evidence>
<keyword evidence="5" id="KW-0206">Cytoskeleton</keyword>
<dbReference type="GO" id="GO:1990535">
    <property type="term" value="P:neuron projection maintenance"/>
    <property type="evidence" value="ECO:0007669"/>
    <property type="project" value="TreeGrafter"/>
</dbReference>
<organism evidence="6 7">
    <name type="scientific">Ignelater luminosus</name>
    <name type="common">Cucubano</name>
    <name type="synonym">Pyrophorus luminosus</name>
    <dbReference type="NCBI Taxonomy" id="2038154"/>
    <lineage>
        <taxon>Eukaryota</taxon>
        <taxon>Metazoa</taxon>
        <taxon>Ecdysozoa</taxon>
        <taxon>Arthropoda</taxon>
        <taxon>Hexapoda</taxon>
        <taxon>Insecta</taxon>
        <taxon>Pterygota</taxon>
        <taxon>Neoptera</taxon>
        <taxon>Endopterygota</taxon>
        <taxon>Coleoptera</taxon>
        <taxon>Polyphaga</taxon>
        <taxon>Elateriformia</taxon>
        <taxon>Elateroidea</taxon>
        <taxon>Elateridae</taxon>
        <taxon>Agrypninae</taxon>
        <taxon>Pyrophorini</taxon>
        <taxon>Ignelater</taxon>
    </lineage>
</organism>
<dbReference type="GO" id="GO:0000226">
    <property type="term" value="P:microtubule cytoskeleton organization"/>
    <property type="evidence" value="ECO:0007669"/>
    <property type="project" value="TreeGrafter"/>
</dbReference>
<sequence>MTITKEAYVDLLEKYEKVKKLIEEDSKSDPENEPYLSKYIAKPLLIGMKANIENLLRNRTPETKEYIKLTAMLGVTLLNLGKISVETEEISVGEKYLTKCQEVIEKYETHPEFIITSLRTYNEIGLIWWKREVEKAKVYLEKAETLYKQFKETGLIPVDLHDLFKIDIPGYDEDVGKTNFEKDHTLTLYYLAQIYGALNDSLKSAVYCHITLQRQLESDDYEMIDWALNAATLSQFFMEKNGFKQARHHLAASSYMLEIYEGQLNQITDQNEYEAKIENFKHRSADVARCWAKYGLLLLSNSRERLLKHTEDIDATCSLSPDLAKLELNADSSVSREDLASLEFPTLNVAVHESQVTDQFVLTLDDARKVFLNVKMWLNRAHSYYTLNNLASDYIEIVQDQAQMYLNLSFFEDNPENQAKMHKRRADLLENVLKEVNPTYYMQYCRQMWYELAQSYGEILHIKMDKLKESNGRPTPHTLTKINSLVDKGILHYNNFINSFKDVSTNQIPRTIDKDYQKPLLQAYFHIGALYSRYITLDKQVMLNNVKASLEAYKKVTEYCVHNVDADKLIPTEVSICREMITLLPMKINKLEHEIL</sequence>
<comment type="caution">
    <text evidence="6">The sequence shown here is derived from an EMBL/GenBank/DDBJ whole genome shotgun (WGS) entry which is preliminary data.</text>
</comment>
<dbReference type="InterPro" id="IPR022083">
    <property type="entry name" value="KBP"/>
</dbReference>
<proteinExistence type="inferred from homology"/>